<dbReference type="Pfam" id="PF01535">
    <property type="entry name" value="PPR"/>
    <property type="match status" value="6"/>
</dbReference>
<feature type="repeat" description="PPR" evidence="2">
    <location>
        <begin position="385"/>
        <end position="415"/>
    </location>
</feature>
<feature type="repeat" description="PPR" evidence="2">
    <location>
        <begin position="315"/>
        <end position="349"/>
    </location>
</feature>
<keyword evidence="4" id="KW-1185">Reference proteome</keyword>
<evidence type="ECO:0000313" key="3">
    <source>
        <dbReference type="EMBL" id="CAK7329083.1"/>
    </source>
</evidence>
<dbReference type="FunFam" id="1.25.40.10:FF:000344">
    <property type="entry name" value="Pentatricopeptide repeat-containing protein"/>
    <property type="match status" value="1"/>
</dbReference>
<evidence type="ECO:0000256" key="2">
    <source>
        <dbReference type="PROSITE-ProRule" id="PRU00708"/>
    </source>
</evidence>
<dbReference type="NCBIfam" id="TIGR00756">
    <property type="entry name" value="PPR"/>
    <property type="match status" value="6"/>
</dbReference>
<evidence type="ECO:0000256" key="1">
    <source>
        <dbReference type="ARBA" id="ARBA00022737"/>
    </source>
</evidence>
<feature type="repeat" description="PPR" evidence="2">
    <location>
        <begin position="517"/>
        <end position="551"/>
    </location>
</feature>
<dbReference type="InterPro" id="IPR002885">
    <property type="entry name" value="PPR_rpt"/>
</dbReference>
<dbReference type="EMBL" id="CAWUPB010000913">
    <property type="protein sequence ID" value="CAK7329083.1"/>
    <property type="molecule type" value="Genomic_DNA"/>
</dbReference>
<organism evidence="3 4">
    <name type="scientific">Dovyalis caffra</name>
    <dbReference type="NCBI Taxonomy" id="77055"/>
    <lineage>
        <taxon>Eukaryota</taxon>
        <taxon>Viridiplantae</taxon>
        <taxon>Streptophyta</taxon>
        <taxon>Embryophyta</taxon>
        <taxon>Tracheophyta</taxon>
        <taxon>Spermatophyta</taxon>
        <taxon>Magnoliopsida</taxon>
        <taxon>eudicotyledons</taxon>
        <taxon>Gunneridae</taxon>
        <taxon>Pentapetalae</taxon>
        <taxon>rosids</taxon>
        <taxon>fabids</taxon>
        <taxon>Malpighiales</taxon>
        <taxon>Salicaceae</taxon>
        <taxon>Flacourtieae</taxon>
        <taxon>Dovyalis</taxon>
    </lineage>
</organism>
<dbReference type="PANTHER" id="PTHR47926:SF452">
    <property type="entry name" value="PENTATRICOPEPTIDE REPEAT-CONTAINING PROTEIN"/>
    <property type="match status" value="1"/>
</dbReference>
<evidence type="ECO:0000313" key="4">
    <source>
        <dbReference type="Proteomes" id="UP001314170"/>
    </source>
</evidence>
<dbReference type="Pfam" id="PF13041">
    <property type="entry name" value="PPR_2"/>
    <property type="match status" value="2"/>
</dbReference>
<dbReference type="PROSITE" id="PS51375">
    <property type="entry name" value="PPR"/>
    <property type="match status" value="6"/>
</dbReference>
<dbReference type="GO" id="GO:0003723">
    <property type="term" value="F:RNA binding"/>
    <property type="evidence" value="ECO:0007669"/>
    <property type="project" value="InterPro"/>
</dbReference>
<dbReference type="PANTHER" id="PTHR47926">
    <property type="entry name" value="PENTATRICOPEPTIDE REPEAT-CONTAINING PROTEIN"/>
    <property type="match status" value="1"/>
</dbReference>
<dbReference type="FunFam" id="1.25.40.10:FF:001079">
    <property type="entry name" value="Pentatricopeptide repeat-containing protein At2g17210"/>
    <property type="match status" value="1"/>
</dbReference>
<accession>A0AAV1R581</accession>
<comment type="caution">
    <text evidence="3">The sequence shown here is derived from an EMBL/GenBank/DDBJ whole genome shotgun (WGS) entry which is preliminary data.</text>
</comment>
<dbReference type="Proteomes" id="UP001314170">
    <property type="component" value="Unassembled WGS sequence"/>
</dbReference>
<dbReference type="InterPro" id="IPR011990">
    <property type="entry name" value="TPR-like_helical_dom_sf"/>
</dbReference>
<evidence type="ECO:0008006" key="5">
    <source>
        <dbReference type="Google" id="ProtNLM"/>
    </source>
</evidence>
<feature type="repeat" description="PPR" evidence="2">
    <location>
        <begin position="284"/>
        <end position="314"/>
    </location>
</feature>
<reference evidence="3 4" key="1">
    <citation type="submission" date="2024-01" db="EMBL/GenBank/DDBJ databases">
        <authorList>
            <person name="Waweru B."/>
        </authorList>
    </citation>
    <scope>NUCLEOTIDE SEQUENCE [LARGE SCALE GENOMIC DNA]</scope>
</reference>
<dbReference type="GO" id="GO:0009451">
    <property type="term" value="P:RNA modification"/>
    <property type="evidence" value="ECO:0007669"/>
    <property type="project" value="InterPro"/>
</dbReference>
<feature type="repeat" description="PPR" evidence="2">
    <location>
        <begin position="416"/>
        <end position="450"/>
    </location>
</feature>
<dbReference type="FunFam" id="1.25.40.10:FF:000227">
    <property type="entry name" value="Pentatricopeptide repeat-containing protein At3g13880"/>
    <property type="match status" value="1"/>
</dbReference>
<keyword evidence="1" id="KW-0677">Repeat</keyword>
<dbReference type="InterPro" id="IPR046848">
    <property type="entry name" value="E_motif"/>
</dbReference>
<dbReference type="AlphaFoldDB" id="A0AAV1R581"/>
<sequence length="755" mass="84017">MRFSAIVSGSKIPNWILRIKESATNGKWLEVISHYGEMRKAGFQTVDVSVFPPILEAWSFLSHRHGKSLHACLIKQGFDSFTSIGHSIMGFYIRCGDLDIAVDVFNYMVRNRDSVSWNILIRGHLDNGALVEGLWWFTNARVTGFEPNTSTLVLVIQACRSLRNKHDGLKLHGYVIKSGFWTISSVQNSLLSLYADADMEFARELFDEMHEKDVISWSVMIGGYLQWEDPQLALLMFREMVSVLGLEPDGVVVVTVLKACASSRDLCAGRLVHGLVIHRGFNCDLFVENSLIDMYSKCNDSGSAFKVFNEMSRRNNVSWNSMLSGFVLNENYLEALSLISSMKKEGVEADGVTLVNILQICKYFVLPFHCKSVHCVIIRKGIEANELLLSMLIHAYAKCNLVELAWEVFVRMKRRDVVSWSTMIAGFAHCGKPDEAIAVYQEMNKELEKPNSITIVNLLEACSVSAELKRSKWAHGIAIRRGFASEVIVGTAIVDMYSKCGEIDASRKAFDQIPSKNIVTWSAMIAAYGMNGLAHEALALFAEMKQHGLKPIPVTTLSLLAACSHGGLVEEGLSLFISMVQEHGFEPGFEHYSCLVDMLGRAGKLDAATEVIKMMPDNLKHGGASIWGSLLSACRSYGQTELCKEAISRVLELEPLNSAGYLVASRMYASDGLWEDAARMRVLAKEKGVKVFAGYSLVHIDDKACRFVAGDESHPQIDEIHSVGQQLHDCFKIDEKRNICQLLNANPTHQVVVDS</sequence>
<feature type="repeat" description="PPR" evidence="2">
    <location>
        <begin position="113"/>
        <end position="147"/>
    </location>
</feature>
<name>A0AAV1R581_9ROSI</name>
<gene>
    <name evidence="3" type="ORF">DCAF_LOCUS6831</name>
</gene>
<dbReference type="Pfam" id="PF20431">
    <property type="entry name" value="E_motif"/>
    <property type="match status" value="1"/>
</dbReference>
<proteinExistence type="predicted"/>
<dbReference type="InterPro" id="IPR046960">
    <property type="entry name" value="PPR_At4g14850-like_plant"/>
</dbReference>
<dbReference type="Gene3D" id="1.25.40.10">
    <property type="entry name" value="Tetratricopeptide repeat domain"/>
    <property type="match status" value="5"/>
</dbReference>
<protein>
    <recommendedName>
        <fullName evidence="5">Pentatricopeptide repeat-containing protein</fullName>
    </recommendedName>
</protein>